<gene>
    <name evidence="2" type="ORF">E0493_19660</name>
</gene>
<keyword evidence="2" id="KW-0282">Flagellum</keyword>
<dbReference type="Proteomes" id="UP000460715">
    <property type="component" value="Unassembled WGS sequence"/>
</dbReference>
<keyword evidence="2" id="KW-0966">Cell projection</keyword>
<sequence>MEPVTLSPPPQARKLARQLETSFAAELLRAARPQQKAGGLAGRGAGGDAFDSFMDEALGAAMVARGGLGLAPMLEKAIAGRAAGAPR</sequence>
<dbReference type="RefSeq" id="WP_160938977.1">
    <property type="nucleotide sequence ID" value="NZ_SNVJ01000023.1"/>
</dbReference>
<reference evidence="2 3" key="1">
    <citation type="submission" date="2019-03" db="EMBL/GenBank/DDBJ databases">
        <title>Roseomonas sp. a novel Roseomonas species isolated from Sea whip Gorgonian.</title>
        <authorList>
            <person name="Li F."/>
            <person name="Pan X."/>
            <person name="Huang S."/>
            <person name="Li Z."/>
            <person name="Meng B."/>
        </authorList>
    </citation>
    <scope>NUCLEOTIDE SEQUENCE [LARGE SCALE GENOMIC DNA]</scope>
    <source>
        <strain evidence="2 3">M0104</strain>
    </source>
</reference>
<proteinExistence type="predicted"/>
<evidence type="ECO:0000259" key="1">
    <source>
        <dbReference type="Pfam" id="PF10135"/>
    </source>
</evidence>
<feature type="domain" description="Flagellar protein FlgJ N-terminal" evidence="1">
    <location>
        <begin position="35"/>
        <end position="76"/>
    </location>
</feature>
<dbReference type="Pfam" id="PF10135">
    <property type="entry name" value="Rod-binding"/>
    <property type="match status" value="1"/>
</dbReference>
<dbReference type="AlphaFoldDB" id="A0A845BQ84"/>
<organism evidence="2 3">
    <name type="scientific">Teichococcus coralli</name>
    <dbReference type="NCBI Taxonomy" id="2545983"/>
    <lineage>
        <taxon>Bacteria</taxon>
        <taxon>Pseudomonadati</taxon>
        <taxon>Pseudomonadota</taxon>
        <taxon>Alphaproteobacteria</taxon>
        <taxon>Acetobacterales</taxon>
        <taxon>Roseomonadaceae</taxon>
        <taxon>Roseomonas</taxon>
    </lineage>
</organism>
<comment type="caution">
    <text evidence="2">The sequence shown here is derived from an EMBL/GenBank/DDBJ whole genome shotgun (WGS) entry which is preliminary data.</text>
</comment>
<protein>
    <submittedName>
        <fullName evidence="2">Flagellar biosynthesis protein FlgJ</fullName>
    </submittedName>
</protein>
<keyword evidence="2" id="KW-0969">Cilium</keyword>
<keyword evidence="3" id="KW-1185">Reference proteome</keyword>
<dbReference type="OrthoDB" id="7284904at2"/>
<accession>A0A845BQ84</accession>
<evidence type="ECO:0000313" key="2">
    <source>
        <dbReference type="EMBL" id="MXP65569.1"/>
    </source>
</evidence>
<dbReference type="EMBL" id="SNVJ01000023">
    <property type="protein sequence ID" value="MXP65569.1"/>
    <property type="molecule type" value="Genomic_DNA"/>
</dbReference>
<dbReference type="InterPro" id="IPR019301">
    <property type="entry name" value="Flagellar_prot_FlgJ_N"/>
</dbReference>
<evidence type="ECO:0000313" key="3">
    <source>
        <dbReference type="Proteomes" id="UP000460715"/>
    </source>
</evidence>
<dbReference type="PRINTS" id="PR01002">
    <property type="entry name" value="FLGFLGJ"/>
</dbReference>
<name>A0A845BQ84_9PROT</name>